<keyword evidence="1" id="KW-0808">Transferase</keyword>
<dbReference type="InterPro" id="IPR003673">
    <property type="entry name" value="CoA-Trfase_fam_III"/>
</dbReference>
<dbReference type="Proteomes" id="UP001596053">
    <property type="component" value="Unassembled WGS sequence"/>
</dbReference>
<organism evidence="1 2">
    <name type="scientific">Bosea eneae</name>
    <dbReference type="NCBI Taxonomy" id="151454"/>
    <lineage>
        <taxon>Bacteria</taxon>
        <taxon>Pseudomonadati</taxon>
        <taxon>Pseudomonadota</taxon>
        <taxon>Alphaproteobacteria</taxon>
        <taxon>Hyphomicrobiales</taxon>
        <taxon>Boseaceae</taxon>
        <taxon>Bosea</taxon>
    </lineage>
</organism>
<comment type="caution">
    <text evidence="1">The sequence shown here is derived from an EMBL/GenBank/DDBJ whole genome shotgun (WGS) entry which is preliminary data.</text>
</comment>
<reference evidence="2" key="1">
    <citation type="journal article" date="2019" name="Int. J. Syst. Evol. Microbiol.">
        <title>The Global Catalogue of Microorganisms (GCM) 10K type strain sequencing project: providing services to taxonomists for standard genome sequencing and annotation.</title>
        <authorList>
            <consortium name="The Broad Institute Genomics Platform"/>
            <consortium name="The Broad Institute Genome Sequencing Center for Infectious Disease"/>
            <person name="Wu L."/>
            <person name="Ma J."/>
        </authorList>
    </citation>
    <scope>NUCLEOTIDE SEQUENCE [LARGE SCALE GENOMIC DNA]</scope>
    <source>
        <strain evidence="2">NCAIM B.01391</strain>
    </source>
</reference>
<gene>
    <name evidence="1" type="ORF">ACFPOB_27485</name>
</gene>
<accession>A0ABW0J173</accession>
<dbReference type="InterPro" id="IPR044855">
    <property type="entry name" value="CoA-Trfase_III_dom3_sf"/>
</dbReference>
<dbReference type="Gene3D" id="3.30.1540.10">
    <property type="entry name" value="formyl-coa transferase, domain 3"/>
    <property type="match status" value="1"/>
</dbReference>
<dbReference type="Pfam" id="PF02515">
    <property type="entry name" value="CoA_transf_3"/>
    <property type="match status" value="1"/>
</dbReference>
<dbReference type="PANTHER" id="PTHR48228">
    <property type="entry name" value="SUCCINYL-COA--D-CITRAMALATE COA-TRANSFERASE"/>
    <property type="match status" value="1"/>
</dbReference>
<dbReference type="EMBL" id="JBHSLW010000073">
    <property type="protein sequence ID" value="MFC5423290.1"/>
    <property type="molecule type" value="Genomic_DNA"/>
</dbReference>
<dbReference type="Gene3D" id="3.40.50.10540">
    <property type="entry name" value="Crotonobetainyl-coa:carnitine coa-transferase, domain 1"/>
    <property type="match status" value="1"/>
</dbReference>
<dbReference type="PANTHER" id="PTHR48228:SF5">
    <property type="entry name" value="ALPHA-METHYLACYL-COA RACEMASE"/>
    <property type="match status" value="1"/>
</dbReference>
<proteinExistence type="predicted"/>
<evidence type="ECO:0000313" key="1">
    <source>
        <dbReference type="EMBL" id="MFC5423290.1"/>
    </source>
</evidence>
<keyword evidence="2" id="KW-1185">Reference proteome</keyword>
<dbReference type="GO" id="GO:0016740">
    <property type="term" value="F:transferase activity"/>
    <property type="evidence" value="ECO:0007669"/>
    <property type="project" value="UniProtKB-KW"/>
</dbReference>
<protein>
    <submittedName>
        <fullName evidence="1">CaiB/BaiF CoA transferase family protein</fullName>
    </submittedName>
</protein>
<evidence type="ECO:0000313" key="2">
    <source>
        <dbReference type="Proteomes" id="UP001596053"/>
    </source>
</evidence>
<sequence>MVSPNTPSLQGIRVLDLSRLAPGPYASMILGDMGAEVVVVGGGPGSLPIPAFARGKALINLDLKSGLGREALLRLVTTSDVLIEGYRPGVTSRLGIDYDTLKKTNPRLVYCSLTGYGQDGPLSQEAGHDINYVALSGALGAFGPVGDVPSFPLNLLADFAGGSLFAVIGILSALYARGHSGQGQHIDAAMVDGCLSLMAMHFADWGKPVLQSRGDGLVAGSSPYYRCYACSDGKFVAIGPLERRFFENLWNGLGFLDPAPPQFDRGAWPEMADRFAAAFATRPRDEWVSHFAGKDACVSPVLDPEEAVDHPHNRGRHATFGREAPVRAPIMQGLEGAPREIDLTDKTTQVLSEIGFSAEQIKAARGGNAPISGLAWPPF</sequence>
<dbReference type="SUPFAM" id="SSF89796">
    <property type="entry name" value="CoA-transferase family III (CaiB/BaiF)"/>
    <property type="match status" value="1"/>
</dbReference>
<dbReference type="InterPro" id="IPR050509">
    <property type="entry name" value="CoA-transferase_III"/>
</dbReference>
<dbReference type="RefSeq" id="WP_377801448.1">
    <property type="nucleotide sequence ID" value="NZ_JBHSLW010000073.1"/>
</dbReference>
<name>A0ABW0J173_9HYPH</name>
<dbReference type="InterPro" id="IPR023606">
    <property type="entry name" value="CoA-Trfase_III_dom_1_sf"/>
</dbReference>